<dbReference type="EMBL" id="JBHUCX010000001">
    <property type="protein sequence ID" value="MFD1673160.1"/>
    <property type="molecule type" value="Genomic_DNA"/>
</dbReference>
<keyword evidence="1 4" id="KW-0489">Methyltransferase</keyword>
<keyword evidence="5" id="KW-1185">Reference proteome</keyword>
<proteinExistence type="predicted"/>
<dbReference type="RefSeq" id="WP_377940496.1">
    <property type="nucleotide sequence ID" value="NZ_JBHUCX010000001.1"/>
</dbReference>
<dbReference type="SUPFAM" id="SSF53335">
    <property type="entry name" value="S-adenosyl-L-methionine-dependent methyltransferases"/>
    <property type="match status" value="1"/>
</dbReference>
<gene>
    <name evidence="4" type="ORF">ACFSB2_00295</name>
</gene>
<reference evidence="5" key="1">
    <citation type="journal article" date="2019" name="Int. J. Syst. Evol. Microbiol.">
        <title>The Global Catalogue of Microorganisms (GCM) 10K type strain sequencing project: providing services to taxonomists for standard genome sequencing and annotation.</title>
        <authorList>
            <consortium name="The Broad Institute Genomics Platform"/>
            <consortium name="The Broad Institute Genome Sequencing Center for Infectious Disease"/>
            <person name="Wu L."/>
            <person name="Ma J."/>
        </authorList>
    </citation>
    <scope>NUCLEOTIDE SEQUENCE [LARGE SCALE GENOMIC DNA]</scope>
    <source>
        <strain evidence="5">CGMCC 1.12286</strain>
    </source>
</reference>
<sequence length="199" mass="22342">MTDHYYTHSPQAKRDPRVIQVAVRDIELQLQTDNGVFSKAGLDEATRRLLEQVWLPSDAFVLDLGCGYGPVTAVLGKVYPDSRWVLVDVNERALELAALNTAMFGERCQTICSDGIPPDLVEVFTDVILNPPIRAGKAVVYRLFEDAHRALQMGGRLWVVIQKKHGAPSAYAELENRFSEVETVYRKSGYFVFLAKKLT</sequence>
<dbReference type="Pfam" id="PF05175">
    <property type="entry name" value="MTS"/>
    <property type="match status" value="1"/>
</dbReference>
<dbReference type="CDD" id="cd02440">
    <property type="entry name" value="AdoMet_MTases"/>
    <property type="match status" value="1"/>
</dbReference>
<dbReference type="GO" id="GO:0052914">
    <property type="term" value="F:16S rRNA (guanine(1207)-N(2))-methyltransferase activity"/>
    <property type="evidence" value="ECO:0007669"/>
    <property type="project" value="UniProtKB-EC"/>
</dbReference>
<dbReference type="EC" id="2.1.1.172" evidence="4"/>
<evidence type="ECO:0000313" key="5">
    <source>
        <dbReference type="Proteomes" id="UP001597079"/>
    </source>
</evidence>
<evidence type="ECO:0000313" key="4">
    <source>
        <dbReference type="EMBL" id="MFD1673160.1"/>
    </source>
</evidence>
<dbReference type="InterPro" id="IPR007848">
    <property type="entry name" value="Small_mtfrase_dom"/>
</dbReference>
<dbReference type="GO" id="GO:0052916">
    <property type="term" value="F:23S rRNA (guanine(1835)-N(2))-methyltransferase activity"/>
    <property type="evidence" value="ECO:0007669"/>
    <property type="project" value="UniProtKB-EC"/>
</dbReference>
<comment type="caution">
    <text evidence="4">The sequence shown here is derived from an EMBL/GenBank/DDBJ whole genome shotgun (WGS) entry which is preliminary data.</text>
</comment>
<dbReference type="EC" id="2.1.1.174" evidence="4"/>
<dbReference type="Proteomes" id="UP001597079">
    <property type="component" value="Unassembled WGS sequence"/>
</dbReference>
<accession>A0ABW4JCH2</accession>
<dbReference type="InterPro" id="IPR046977">
    <property type="entry name" value="RsmC/RlmG"/>
</dbReference>
<name>A0ABW4JCH2_9BACL</name>
<keyword evidence="2 4" id="KW-0808">Transferase</keyword>
<evidence type="ECO:0000259" key="3">
    <source>
        <dbReference type="Pfam" id="PF05175"/>
    </source>
</evidence>
<dbReference type="Gene3D" id="3.40.50.150">
    <property type="entry name" value="Vaccinia Virus protein VP39"/>
    <property type="match status" value="1"/>
</dbReference>
<dbReference type="PANTHER" id="PTHR47816:SF4">
    <property type="entry name" value="RIBOSOMAL RNA SMALL SUBUNIT METHYLTRANSFERASE C"/>
    <property type="match status" value="1"/>
</dbReference>
<protein>
    <submittedName>
        <fullName evidence="4">Class I SAM-dependent methyltransferase</fullName>
        <ecNumber evidence="4">2.1.1.172</ecNumber>
        <ecNumber evidence="4">2.1.1.174</ecNumber>
    </submittedName>
</protein>
<dbReference type="PANTHER" id="PTHR47816">
    <property type="entry name" value="RIBOSOMAL RNA SMALL SUBUNIT METHYLTRANSFERASE C"/>
    <property type="match status" value="1"/>
</dbReference>
<feature type="domain" description="Methyltransferase small" evidence="3">
    <location>
        <begin position="28"/>
        <end position="193"/>
    </location>
</feature>
<organism evidence="4 5">
    <name type="scientific">Alicyclobacillus fodiniaquatilis</name>
    <dbReference type="NCBI Taxonomy" id="1661150"/>
    <lineage>
        <taxon>Bacteria</taxon>
        <taxon>Bacillati</taxon>
        <taxon>Bacillota</taxon>
        <taxon>Bacilli</taxon>
        <taxon>Bacillales</taxon>
        <taxon>Alicyclobacillaceae</taxon>
        <taxon>Alicyclobacillus</taxon>
    </lineage>
</organism>
<dbReference type="InterPro" id="IPR029063">
    <property type="entry name" value="SAM-dependent_MTases_sf"/>
</dbReference>
<evidence type="ECO:0000256" key="2">
    <source>
        <dbReference type="ARBA" id="ARBA00022679"/>
    </source>
</evidence>
<evidence type="ECO:0000256" key="1">
    <source>
        <dbReference type="ARBA" id="ARBA00022603"/>
    </source>
</evidence>